<dbReference type="OMA" id="AHERYFF"/>
<dbReference type="Pfam" id="PF04084">
    <property type="entry name" value="RecA-like_ORC2"/>
    <property type="match status" value="1"/>
</dbReference>
<dbReference type="STRING" id="1858805.M5G9X8"/>
<dbReference type="GeneID" id="63692173"/>
<evidence type="ECO:0000259" key="7">
    <source>
        <dbReference type="Pfam" id="PF04084"/>
    </source>
</evidence>
<dbReference type="Pfam" id="PF24882">
    <property type="entry name" value="WHD_ORC2"/>
    <property type="match status" value="1"/>
</dbReference>
<name>M5G9X8_DACPD</name>
<evidence type="ECO:0000256" key="5">
    <source>
        <dbReference type="RuleBase" id="RU368084"/>
    </source>
</evidence>
<dbReference type="GO" id="GO:0005664">
    <property type="term" value="C:nuclear origin of replication recognition complex"/>
    <property type="evidence" value="ECO:0007669"/>
    <property type="project" value="UniProtKB-UniRule"/>
</dbReference>
<feature type="domain" description="Origin recognition complex subunit 2 RecA-like" evidence="7">
    <location>
        <begin position="151"/>
        <end position="304"/>
    </location>
</feature>
<organism evidence="9 10">
    <name type="scientific">Dacryopinax primogenitus (strain DJM 731)</name>
    <name type="common">Brown rot fungus</name>
    <dbReference type="NCBI Taxonomy" id="1858805"/>
    <lineage>
        <taxon>Eukaryota</taxon>
        <taxon>Fungi</taxon>
        <taxon>Dikarya</taxon>
        <taxon>Basidiomycota</taxon>
        <taxon>Agaricomycotina</taxon>
        <taxon>Dacrymycetes</taxon>
        <taxon>Dacrymycetales</taxon>
        <taxon>Dacrymycetaceae</taxon>
        <taxon>Dacryopinax</taxon>
    </lineage>
</organism>
<dbReference type="Proteomes" id="UP000030653">
    <property type="component" value="Unassembled WGS sequence"/>
</dbReference>
<dbReference type="EMBL" id="JH795856">
    <property type="protein sequence ID" value="EJU05624.1"/>
    <property type="molecule type" value="Genomic_DNA"/>
</dbReference>
<evidence type="ECO:0000313" key="10">
    <source>
        <dbReference type="Proteomes" id="UP000030653"/>
    </source>
</evidence>
<evidence type="ECO:0000256" key="4">
    <source>
        <dbReference type="ARBA" id="ARBA00023242"/>
    </source>
</evidence>
<evidence type="ECO:0000313" key="9">
    <source>
        <dbReference type="EMBL" id="EJU05624.1"/>
    </source>
</evidence>
<evidence type="ECO:0000256" key="1">
    <source>
        <dbReference type="ARBA" id="ARBA00004123"/>
    </source>
</evidence>
<feature type="region of interest" description="Disordered" evidence="6">
    <location>
        <begin position="1"/>
        <end position="94"/>
    </location>
</feature>
<dbReference type="InterPro" id="IPR056773">
    <property type="entry name" value="WHD_ORC2"/>
</dbReference>
<evidence type="ECO:0000256" key="2">
    <source>
        <dbReference type="ARBA" id="ARBA00007421"/>
    </source>
</evidence>
<accession>M5G9X8</accession>
<sequence>MARTPQKRTRQSQGGSPSKRARVTRSSAAVVDDLKEEAEQGEGEEDDEAQVEDVEEEDDTSEEDTDPEPDTSPTKSSRGKRTPRKKRSPSPVNYLATNASDAYFLAHSSKHAPKPTPASQKSFSSLPQLSALQVQELLALPRVVGKHALQRERLRELHSKRFSRWAFELEQGFNILLFGWGSKRDVLDSFARDVCTKRGHVATLHAYLPNVSYTNIMASLLSLPFVPSEPAVPPSSPAAVERLYHALSASPRPLYIILHSLDTPGFLTTPLRALLSLLALHPKCHLLASVDKVNAPLLFTQRDLFTRKHEPLDYPSTEESHLPRIPPQRGFAFLWQEATTFEHYTAELAPRASLSGTAGPGVNGTHLDLTATIHILNSVPDKSKTLFTLLGKMQLENLAAPEEEGTALPQNAPKHAAPLASLLTQAREAFIATNEVQFRALLAEFRDHGLVSGAASGAQEVLWVNVNKSVLQNVLQVLEEDG</sequence>
<gene>
    <name evidence="9" type="ORF">DACRYDRAFT_92873</name>
</gene>
<dbReference type="HOGENOM" id="CLU_018596_0_0_1"/>
<dbReference type="AlphaFoldDB" id="M5G9X8"/>
<reference evidence="9 10" key="1">
    <citation type="journal article" date="2012" name="Science">
        <title>The Paleozoic origin of enzymatic lignin decomposition reconstructed from 31 fungal genomes.</title>
        <authorList>
            <person name="Floudas D."/>
            <person name="Binder M."/>
            <person name="Riley R."/>
            <person name="Barry K."/>
            <person name="Blanchette R.A."/>
            <person name="Henrissat B."/>
            <person name="Martinez A.T."/>
            <person name="Otillar R."/>
            <person name="Spatafora J.W."/>
            <person name="Yadav J.S."/>
            <person name="Aerts A."/>
            <person name="Benoit I."/>
            <person name="Boyd A."/>
            <person name="Carlson A."/>
            <person name="Copeland A."/>
            <person name="Coutinho P.M."/>
            <person name="de Vries R.P."/>
            <person name="Ferreira P."/>
            <person name="Findley K."/>
            <person name="Foster B."/>
            <person name="Gaskell J."/>
            <person name="Glotzer D."/>
            <person name="Gorecki P."/>
            <person name="Heitman J."/>
            <person name="Hesse C."/>
            <person name="Hori C."/>
            <person name="Igarashi K."/>
            <person name="Jurgens J.A."/>
            <person name="Kallen N."/>
            <person name="Kersten P."/>
            <person name="Kohler A."/>
            <person name="Kuees U."/>
            <person name="Kumar T.K.A."/>
            <person name="Kuo A."/>
            <person name="LaButti K."/>
            <person name="Larrondo L.F."/>
            <person name="Lindquist E."/>
            <person name="Ling A."/>
            <person name="Lombard V."/>
            <person name="Lucas S."/>
            <person name="Lundell T."/>
            <person name="Martin R."/>
            <person name="McLaughlin D.J."/>
            <person name="Morgenstern I."/>
            <person name="Morin E."/>
            <person name="Murat C."/>
            <person name="Nagy L.G."/>
            <person name="Nolan M."/>
            <person name="Ohm R.A."/>
            <person name="Patyshakuliyeva A."/>
            <person name="Rokas A."/>
            <person name="Ruiz-Duenas F.J."/>
            <person name="Sabat G."/>
            <person name="Salamov A."/>
            <person name="Samejima M."/>
            <person name="Schmutz J."/>
            <person name="Slot J.C."/>
            <person name="St John F."/>
            <person name="Stenlid J."/>
            <person name="Sun H."/>
            <person name="Sun S."/>
            <person name="Syed K."/>
            <person name="Tsang A."/>
            <person name="Wiebenga A."/>
            <person name="Young D."/>
            <person name="Pisabarro A."/>
            <person name="Eastwood D.C."/>
            <person name="Martin F."/>
            <person name="Cullen D."/>
            <person name="Grigoriev I.V."/>
            <person name="Hibbett D.S."/>
        </authorList>
    </citation>
    <scope>NUCLEOTIDE SEQUENCE [LARGE SCALE GENOMIC DNA]</scope>
    <source>
        <strain evidence="9 10">DJM-731 SS1</strain>
    </source>
</reference>
<evidence type="ECO:0000256" key="3">
    <source>
        <dbReference type="ARBA" id="ARBA00022705"/>
    </source>
</evidence>
<proteinExistence type="inferred from homology"/>
<dbReference type="PANTHER" id="PTHR14052:SF0">
    <property type="entry name" value="ORIGIN RECOGNITION COMPLEX SUBUNIT 2"/>
    <property type="match status" value="1"/>
</dbReference>
<protein>
    <recommendedName>
        <fullName evidence="5">Origin recognition complex subunit 2</fullName>
    </recommendedName>
</protein>
<dbReference type="InterPro" id="IPR007220">
    <property type="entry name" value="ORC2"/>
</dbReference>
<feature type="domain" description="Origin recognition complex subunit 2 winged-helix" evidence="8">
    <location>
        <begin position="411"/>
        <end position="469"/>
    </location>
</feature>
<dbReference type="GO" id="GO:0006260">
    <property type="term" value="P:DNA replication"/>
    <property type="evidence" value="ECO:0007669"/>
    <property type="project" value="UniProtKB-UniRule"/>
</dbReference>
<evidence type="ECO:0000256" key="6">
    <source>
        <dbReference type="SAM" id="MobiDB-lite"/>
    </source>
</evidence>
<dbReference type="OrthoDB" id="346673at2759"/>
<keyword evidence="3 5" id="KW-0235">DNA replication</keyword>
<comment type="subcellular location">
    <subcellularLocation>
        <location evidence="1 5">Nucleus</location>
    </subcellularLocation>
</comment>
<comment type="similarity">
    <text evidence="2 5">Belongs to the ORC2 family.</text>
</comment>
<dbReference type="InterPro" id="IPR056772">
    <property type="entry name" value="RecA-like_ORC2"/>
</dbReference>
<feature type="compositionally biased region" description="Basic residues" evidence="6">
    <location>
        <begin position="1"/>
        <end position="10"/>
    </location>
</feature>
<evidence type="ECO:0000259" key="8">
    <source>
        <dbReference type="Pfam" id="PF24882"/>
    </source>
</evidence>
<feature type="compositionally biased region" description="Acidic residues" evidence="6">
    <location>
        <begin position="34"/>
        <end position="69"/>
    </location>
</feature>
<dbReference type="GO" id="GO:0003688">
    <property type="term" value="F:DNA replication origin binding"/>
    <property type="evidence" value="ECO:0007669"/>
    <property type="project" value="UniProtKB-UniRule"/>
</dbReference>
<feature type="compositionally biased region" description="Basic residues" evidence="6">
    <location>
        <begin position="77"/>
        <end position="88"/>
    </location>
</feature>
<dbReference type="RefSeq" id="XP_040632518.1">
    <property type="nucleotide sequence ID" value="XM_040777111.1"/>
</dbReference>
<keyword evidence="10" id="KW-1185">Reference proteome</keyword>
<comment type="subunit">
    <text evidence="5">Component of the origin recognition complex (ORC).</text>
</comment>
<comment type="function">
    <text evidence="5">Component of the origin recognition complex (ORC) that binds origins of replication. DNA-binding is ATP-dependent. ORC is required to assemble the pre-replication complex necessary to initiate DNA replication.</text>
</comment>
<dbReference type="PANTHER" id="PTHR14052">
    <property type="entry name" value="ORIGIN RECOGNITION COMPLEX SUBUNIT 2"/>
    <property type="match status" value="1"/>
</dbReference>
<keyword evidence="4 5" id="KW-0539">Nucleus</keyword>